<dbReference type="Proteomes" id="UP000183407">
    <property type="component" value="Unassembled WGS sequence"/>
</dbReference>
<accession>A0A1H4WQU8</accession>
<gene>
    <name evidence="1" type="ORF">SAMN04490220_3025</name>
</gene>
<name>A0A1H4WQU8_RHOJO</name>
<reference evidence="2" key="1">
    <citation type="submission" date="2016-10" db="EMBL/GenBank/DDBJ databases">
        <authorList>
            <person name="Varghese N."/>
        </authorList>
    </citation>
    <scope>NUCLEOTIDE SEQUENCE [LARGE SCALE GENOMIC DNA]</scope>
    <source>
        <strain evidence="2">DSM 44719</strain>
    </source>
</reference>
<evidence type="ECO:0000313" key="1">
    <source>
        <dbReference type="EMBL" id="SEC94991.1"/>
    </source>
</evidence>
<organism evidence="1 2">
    <name type="scientific">Rhodococcus jostii</name>
    <dbReference type="NCBI Taxonomy" id="132919"/>
    <lineage>
        <taxon>Bacteria</taxon>
        <taxon>Bacillati</taxon>
        <taxon>Actinomycetota</taxon>
        <taxon>Actinomycetes</taxon>
        <taxon>Mycobacteriales</taxon>
        <taxon>Nocardiaceae</taxon>
        <taxon>Rhodococcus</taxon>
    </lineage>
</organism>
<dbReference type="EMBL" id="FNTL01000004">
    <property type="protein sequence ID" value="SEC94991.1"/>
    <property type="molecule type" value="Genomic_DNA"/>
</dbReference>
<evidence type="ECO:0000313" key="2">
    <source>
        <dbReference type="Proteomes" id="UP000183407"/>
    </source>
</evidence>
<protein>
    <submittedName>
        <fullName evidence="1">Uncharacterized protein</fullName>
    </submittedName>
</protein>
<proteinExistence type="predicted"/>
<dbReference type="AlphaFoldDB" id="A0A1H4WQU8"/>
<sequence length="184" mass="20001">MHGNLPGTERAPRGEGVGWMTFVSRFVPSCATPVVAFVEGTFHRAAAAAEGPVRVAVCTVTVPIEVAKTSFHILRLTEELLEEVVFLLRTMRPVVEAVSTTQQSDNFDTMFRTLEQIQQSADAIARTPINVARSVFAPARPSPDQVDYHPTIIDAEPPTPPGLAVRIASITVTAPRITFGRPNR</sequence>